<dbReference type="RefSeq" id="WP_375318457.1">
    <property type="nucleotide sequence ID" value="NZ_PVTV01000011.1"/>
</dbReference>
<comment type="caution">
    <text evidence="3">The sequence shown here is derived from an EMBL/GenBank/DDBJ whole genome shotgun (WGS) entry which is preliminary data.</text>
</comment>
<dbReference type="EMBL" id="PVTV01000011">
    <property type="protein sequence ID" value="PRY99340.1"/>
    <property type="molecule type" value="Genomic_DNA"/>
</dbReference>
<dbReference type="NCBIfam" id="NF037995">
    <property type="entry name" value="TRAP_S1"/>
    <property type="match status" value="1"/>
</dbReference>
<dbReference type="InterPro" id="IPR018389">
    <property type="entry name" value="DctP_fam"/>
</dbReference>
<evidence type="ECO:0000256" key="2">
    <source>
        <dbReference type="SAM" id="SignalP"/>
    </source>
</evidence>
<feature type="signal peptide" evidence="2">
    <location>
        <begin position="1"/>
        <end position="24"/>
    </location>
</feature>
<protein>
    <submittedName>
        <fullName evidence="3">TRAP-type C4-dicarboxylate transport system substrate-binding protein</fullName>
    </submittedName>
</protein>
<dbReference type="PANTHER" id="PTHR33376">
    <property type="match status" value="1"/>
</dbReference>
<evidence type="ECO:0000313" key="3">
    <source>
        <dbReference type="EMBL" id="PRY99340.1"/>
    </source>
</evidence>
<dbReference type="Proteomes" id="UP000238308">
    <property type="component" value="Unassembled WGS sequence"/>
</dbReference>
<name>A0A2T0XKD2_9BURK</name>
<keyword evidence="4" id="KW-1185">Reference proteome</keyword>
<evidence type="ECO:0000313" key="4">
    <source>
        <dbReference type="Proteomes" id="UP000238308"/>
    </source>
</evidence>
<gene>
    <name evidence="3" type="ORF">BCM14_0784</name>
</gene>
<dbReference type="PANTHER" id="PTHR33376:SF4">
    <property type="entry name" value="SIALIC ACID-BINDING PERIPLASMIC PROTEIN SIAP"/>
    <property type="match status" value="1"/>
</dbReference>
<accession>A0A2T0XKD2</accession>
<dbReference type="CDD" id="cd13602">
    <property type="entry name" value="PBP2_TRAP_BpDctp6_7"/>
    <property type="match status" value="1"/>
</dbReference>
<dbReference type="InterPro" id="IPR038404">
    <property type="entry name" value="TRAP_DctP_sf"/>
</dbReference>
<reference evidence="3 4" key="1">
    <citation type="submission" date="2018-03" db="EMBL/GenBank/DDBJ databases">
        <title>Genomic Encyclopedia of Type Strains, Phase III (KMG-III): the genomes of soil and plant-associated and newly described type strains.</title>
        <authorList>
            <person name="Whitman W."/>
        </authorList>
    </citation>
    <scope>NUCLEOTIDE SEQUENCE [LARGE SCALE GENOMIC DNA]</scope>
    <source>
        <strain evidence="3 4">MWH-P2sevCIIIb</strain>
    </source>
</reference>
<sequence>MRLSQLARLSISVACMAVSGLTFGQTKWDLASGYPPGNFHTENLEQFTKDVDAATQGKLKITLHSNASLFKLPEIKRAVQGGQAQAGEILLAAYENENALFGMDGVPFLATSYADAKKLQSVQLPALDKYLAEQGIKVLYTVPWQPQGIYSKKPLTSVADMKGMKWRSYSPSTAKMAELMQLQPVTVQAAELSQALATGIVESYISSSATGIDSKTYESLKYFYETQAWIPKNAVLVSLKAFNALDKATQDAVLKAAAEAQVRGWKISEDKEAIFKQTLRDRGMTVEAPSATFAADLNKVGGVMLGDWEKKMGADGAALISAYKK</sequence>
<dbReference type="AlphaFoldDB" id="A0A2T0XKD2"/>
<keyword evidence="1 2" id="KW-0732">Signal</keyword>
<feature type="chain" id="PRO_5015660525" evidence="2">
    <location>
        <begin position="25"/>
        <end position="325"/>
    </location>
</feature>
<dbReference type="Pfam" id="PF03480">
    <property type="entry name" value="DctP"/>
    <property type="match status" value="1"/>
</dbReference>
<organism evidence="3 4">
    <name type="scientific">Jezberella montanilacus</name>
    <dbReference type="NCBI Taxonomy" id="323426"/>
    <lineage>
        <taxon>Bacteria</taxon>
        <taxon>Pseudomonadati</taxon>
        <taxon>Pseudomonadota</taxon>
        <taxon>Betaproteobacteria</taxon>
        <taxon>Burkholderiales</taxon>
        <taxon>Alcaligenaceae</taxon>
        <taxon>Jezberella</taxon>
    </lineage>
</organism>
<dbReference type="Gene3D" id="3.40.190.170">
    <property type="entry name" value="Bacterial extracellular solute-binding protein, family 7"/>
    <property type="match status" value="1"/>
</dbReference>
<dbReference type="GO" id="GO:0055085">
    <property type="term" value="P:transmembrane transport"/>
    <property type="evidence" value="ECO:0007669"/>
    <property type="project" value="InterPro"/>
</dbReference>
<evidence type="ECO:0000256" key="1">
    <source>
        <dbReference type="ARBA" id="ARBA00022729"/>
    </source>
</evidence>
<proteinExistence type="predicted"/>